<dbReference type="AlphaFoldDB" id="A0A2K3K0W1"/>
<proteinExistence type="predicted"/>
<evidence type="ECO:0000313" key="2">
    <source>
        <dbReference type="EMBL" id="PNX59939.1"/>
    </source>
</evidence>
<evidence type="ECO:0000313" key="3">
    <source>
        <dbReference type="Proteomes" id="UP000236291"/>
    </source>
</evidence>
<accession>A0A2K3K0W1</accession>
<dbReference type="EMBL" id="ASHM01134234">
    <property type="protein sequence ID" value="PNX59939.1"/>
    <property type="molecule type" value="Genomic_DNA"/>
</dbReference>
<reference evidence="2 3" key="1">
    <citation type="journal article" date="2014" name="Am. J. Bot.">
        <title>Genome assembly and annotation for red clover (Trifolium pratense; Fabaceae).</title>
        <authorList>
            <person name="Istvanek J."/>
            <person name="Jaros M."/>
            <person name="Krenek A."/>
            <person name="Repkova J."/>
        </authorList>
    </citation>
    <scope>NUCLEOTIDE SEQUENCE [LARGE SCALE GENOMIC DNA]</scope>
    <source>
        <strain evidence="3">cv. Tatra</strain>
        <tissue evidence="2">Young leaves</tissue>
    </source>
</reference>
<reference evidence="2 3" key="2">
    <citation type="journal article" date="2017" name="Front. Plant Sci.">
        <title>Gene Classification and Mining of Molecular Markers Useful in Red Clover (Trifolium pratense) Breeding.</title>
        <authorList>
            <person name="Istvanek J."/>
            <person name="Dluhosova J."/>
            <person name="Dluhos P."/>
            <person name="Patkova L."/>
            <person name="Nedelnik J."/>
            <person name="Repkova J."/>
        </authorList>
    </citation>
    <scope>NUCLEOTIDE SEQUENCE [LARGE SCALE GENOMIC DNA]</scope>
    <source>
        <strain evidence="3">cv. Tatra</strain>
        <tissue evidence="2">Young leaves</tissue>
    </source>
</reference>
<gene>
    <name evidence="2" type="ORF">L195_g059936</name>
</gene>
<protein>
    <submittedName>
        <fullName evidence="2">Uncharacterized protein</fullName>
    </submittedName>
</protein>
<feature type="region of interest" description="Disordered" evidence="1">
    <location>
        <begin position="1"/>
        <end position="37"/>
    </location>
</feature>
<organism evidence="2 3">
    <name type="scientific">Trifolium pratense</name>
    <name type="common">Red clover</name>
    <dbReference type="NCBI Taxonomy" id="57577"/>
    <lineage>
        <taxon>Eukaryota</taxon>
        <taxon>Viridiplantae</taxon>
        <taxon>Streptophyta</taxon>
        <taxon>Embryophyta</taxon>
        <taxon>Tracheophyta</taxon>
        <taxon>Spermatophyta</taxon>
        <taxon>Magnoliopsida</taxon>
        <taxon>eudicotyledons</taxon>
        <taxon>Gunneridae</taxon>
        <taxon>Pentapetalae</taxon>
        <taxon>rosids</taxon>
        <taxon>fabids</taxon>
        <taxon>Fabales</taxon>
        <taxon>Fabaceae</taxon>
        <taxon>Papilionoideae</taxon>
        <taxon>50 kb inversion clade</taxon>
        <taxon>NPAAA clade</taxon>
        <taxon>Hologalegina</taxon>
        <taxon>IRL clade</taxon>
        <taxon>Trifolieae</taxon>
        <taxon>Trifolium</taxon>
    </lineage>
</organism>
<sequence>EIEKTAKANKKAARLAHEAARSASVAPDISEEEVSKF</sequence>
<feature type="non-terminal residue" evidence="2">
    <location>
        <position position="1"/>
    </location>
</feature>
<comment type="caution">
    <text evidence="2">The sequence shown here is derived from an EMBL/GenBank/DDBJ whole genome shotgun (WGS) entry which is preliminary data.</text>
</comment>
<dbReference type="Proteomes" id="UP000236291">
    <property type="component" value="Unassembled WGS sequence"/>
</dbReference>
<evidence type="ECO:0000256" key="1">
    <source>
        <dbReference type="SAM" id="MobiDB-lite"/>
    </source>
</evidence>
<name>A0A2K3K0W1_TRIPR</name>